<protein>
    <submittedName>
        <fullName evidence="1">Uncharacterized protein</fullName>
    </submittedName>
</protein>
<accession>A0A4Y2J391</accession>
<dbReference type="AlphaFoldDB" id="A0A4Y2J391"/>
<sequence>MTDAILEPLKIGELSRQRKLAQMEIMFAESFFLAVNFGATGYVDLNDWQACYMTSLPVLREICSHELLKMIQDDASMDGWNFTKFPSHSQAV</sequence>
<evidence type="ECO:0000313" key="1">
    <source>
        <dbReference type="EMBL" id="GBM84039.1"/>
    </source>
</evidence>
<comment type="caution">
    <text evidence="1">The sequence shown here is derived from an EMBL/GenBank/DDBJ whole genome shotgun (WGS) entry which is preliminary data.</text>
</comment>
<keyword evidence="2" id="KW-1185">Reference proteome</keyword>
<proteinExistence type="predicted"/>
<dbReference type="EMBL" id="BGPR01003127">
    <property type="protein sequence ID" value="GBM84039.1"/>
    <property type="molecule type" value="Genomic_DNA"/>
</dbReference>
<evidence type="ECO:0000313" key="2">
    <source>
        <dbReference type="Proteomes" id="UP000499080"/>
    </source>
</evidence>
<organism evidence="1 2">
    <name type="scientific">Araneus ventricosus</name>
    <name type="common">Orbweaver spider</name>
    <name type="synonym">Epeira ventricosa</name>
    <dbReference type="NCBI Taxonomy" id="182803"/>
    <lineage>
        <taxon>Eukaryota</taxon>
        <taxon>Metazoa</taxon>
        <taxon>Ecdysozoa</taxon>
        <taxon>Arthropoda</taxon>
        <taxon>Chelicerata</taxon>
        <taxon>Arachnida</taxon>
        <taxon>Araneae</taxon>
        <taxon>Araneomorphae</taxon>
        <taxon>Entelegynae</taxon>
        <taxon>Araneoidea</taxon>
        <taxon>Araneidae</taxon>
        <taxon>Araneus</taxon>
    </lineage>
</organism>
<gene>
    <name evidence="1" type="ORF">AVEN_22025_1</name>
</gene>
<reference evidence="1 2" key="1">
    <citation type="journal article" date="2019" name="Sci. Rep.">
        <title>Orb-weaving spider Araneus ventricosus genome elucidates the spidroin gene catalogue.</title>
        <authorList>
            <person name="Kono N."/>
            <person name="Nakamura H."/>
            <person name="Ohtoshi R."/>
            <person name="Moran D.A.P."/>
            <person name="Shinohara A."/>
            <person name="Yoshida Y."/>
            <person name="Fujiwara M."/>
            <person name="Mori M."/>
            <person name="Tomita M."/>
            <person name="Arakawa K."/>
        </authorList>
    </citation>
    <scope>NUCLEOTIDE SEQUENCE [LARGE SCALE GENOMIC DNA]</scope>
</reference>
<dbReference type="Proteomes" id="UP000499080">
    <property type="component" value="Unassembled WGS sequence"/>
</dbReference>
<name>A0A4Y2J391_ARAVE</name>